<dbReference type="GO" id="GO:0004125">
    <property type="term" value="F:L-seryl-tRNA(Sec) selenium transferase activity"/>
    <property type="evidence" value="ECO:0007669"/>
    <property type="project" value="TreeGrafter"/>
</dbReference>
<dbReference type="InterPro" id="IPR018319">
    <property type="entry name" value="SelA-like"/>
</dbReference>
<dbReference type="InterPro" id="IPR015421">
    <property type="entry name" value="PyrdxlP-dep_Trfase_major"/>
</dbReference>
<accession>A0A6J4V0E6</accession>
<evidence type="ECO:0000256" key="3">
    <source>
        <dbReference type="ARBA" id="ARBA00044507"/>
    </source>
</evidence>
<keyword evidence="2 4" id="KW-0663">Pyridoxal phosphate</keyword>
<proteinExistence type="inferred from homology"/>
<evidence type="ECO:0000313" key="5">
    <source>
        <dbReference type="EMBL" id="CAA9564359.1"/>
    </source>
</evidence>
<comment type="cofactor">
    <cofactor evidence="1 4">
        <name>pyridoxal 5'-phosphate</name>
        <dbReference type="ChEBI" id="CHEBI:597326"/>
    </cofactor>
</comment>
<dbReference type="EMBL" id="CADCWK010000213">
    <property type="protein sequence ID" value="CAA9564359.1"/>
    <property type="molecule type" value="Genomic_DNA"/>
</dbReference>
<dbReference type="InterPro" id="IPR015424">
    <property type="entry name" value="PyrdxlP-dep_Trfase"/>
</dbReference>
<dbReference type="Pfam" id="PF03841">
    <property type="entry name" value="SelA"/>
    <property type="match status" value="1"/>
</dbReference>
<protein>
    <submittedName>
        <fullName evidence="5">L-seryl-tRNA(Sec) selenium transferase-related protein</fullName>
    </submittedName>
</protein>
<gene>
    <name evidence="5" type="ORF">AVDCRST_MAG33-1937</name>
</gene>
<reference evidence="5" key="1">
    <citation type="submission" date="2020-02" db="EMBL/GenBank/DDBJ databases">
        <authorList>
            <person name="Meier V. D."/>
        </authorList>
    </citation>
    <scope>NUCLEOTIDE SEQUENCE</scope>
    <source>
        <strain evidence="5">AVDCRST_MAG33</strain>
    </source>
</reference>
<comment type="similarity">
    <text evidence="3">Belongs to the SelA family.</text>
</comment>
<evidence type="ECO:0000256" key="4">
    <source>
        <dbReference type="PIRSR" id="PIRSR618319-50"/>
    </source>
</evidence>
<evidence type="ECO:0000256" key="1">
    <source>
        <dbReference type="ARBA" id="ARBA00001933"/>
    </source>
</evidence>
<sequence>MTVSPAAEAAESVAHDAVPAAVPEVYRRLGIRPIINASATLTRLGGSVMPEVAVKAMAEASQHFIPLDELQLRVGERIADLTGNEACYVSSGAAAGIAMSVAACIAGTDLNLIGAFPYLDGVTKNEVIIHVSQRNGYDYAARQTGARVVEIGGTAGDLRAAIGERTACILWFAGAHFADGALPLEEVIAIGHEHGVPVIVDAAAQVPAIANLSHYTVGLGADLAIFSGGKGLRGPQSSGLVLGRADLVAGCRLNGSPNHSLGRPMKVGKEEMVGLLAAVEYALEQDEPALLEGYEAIVQRWVAGLSGFAGITAERIYPSEAGQPHGRALITVSPGFPLTRDAIVAELFTGEPRIAVAAVGPDGIALNPQTIQPGEDEIVLARLREVLSTAG</sequence>
<dbReference type="PANTHER" id="PTHR32328">
    <property type="entry name" value="L-SERYL-TRNA(SEC) SELENIUM TRANSFERASE"/>
    <property type="match status" value="1"/>
</dbReference>
<dbReference type="AlphaFoldDB" id="A0A6J4V0E6"/>
<dbReference type="PANTHER" id="PTHR32328:SF0">
    <property type="entry name" value="L-SERYL-TRNA(SEC) SELENIUM TRANSFERASE"/>
    <property type="match status" value="1"/>
</dbReference>
<dbReference type="SUPFAM" id="SSF53383">
    <property type="entry name" value="PLP-dependent transferases"/>
    <property type="match status" value="1"/>
</dbReference>
<organism evidence="5">
    <name type="scientific">uncultured Thermomicrobiales bacterium</name>
    <dbReference type="NCBI Taxonomy" id="1645740"/>
    <lineage>
        <taxon>Bacteria</taxon>
        <taxon>Pseudomonadati</taxon>
        <taxon>Thermomicrobiota</taxon>
        <taxon>Thermomicrobia</taxon>
        <taxon>Thermomicrobiales</taxon>
        <taxon>environmental samples</taxon>
    </lineage>
</organism>
<keyword evidence="5" id="KW-0808">Transferase</keyword>
<dbReference type="Gene3D" id="3.40.640.10">
    <property type="entry name" value="Type I PLP-dependent aspartate aminotransferase-like (Major domain)"/>
    <property type="match status" value="1"/>
</dbReference>
<evidence type="ECO:0000256" key="2">
    <source>
        <dbReference type="ARBA" id="ARBA00022898"/>
    </source>
</evidence>
<feature type="modified residue" description="N6-(pyridoxal phosphate)lysine" evidence="4">
    <location>
        <position position="230"/>
    </location>
</feature>
<name>A0A6J4V0E6_9BACT</name>